<gene>
    <name evidence="1" type="ORF">ACFOD7_14385</name>
</gene>
<organism evidence="1 2">
    <name type="scientific">Paracoccus fontiphilus</name>
    <dbReference type="NCBI Taxonomy" id="1815556"/>
    <lineage>
        <taxon>Bacteria</taxon>
        <taxon>Pseudomonadati</taxon>
        <taxon>Pseudomonadota</taxon>
        <taxon>Alphaproteobacteria</taxon>
        <taxon>Rhodobacterales</taxon>
        <taxon>Paracoccaceae</taxon>
        <taxon>Paracoccus</taxon>
    </lineage>
</organism>
<evidence type="ECO:0000313" key="1">
    <source>
        <dbReference type="EMBL" id="MFC3169237.1"/>
    </source>
</evidence>
<name>A0ABV7IKM8_9RHOB</name>
<dbReference type="RefSeq" id="WP_207464471.1">
    <property type="nucleotide sequence ID" value="NZ_JAFNAW010000001.1"/>
</dbReference>
<dbReference type="EMBL" id="JBHRTE010000059">
    <property type="protein sequence ID" value="MFC3169237.1"/>
    <property type="molecule type" value="Genomic_DNA"/>
</dbReference>
<accession>A0ABV7IKM8</accession>
<comment type="caution">
    <text evidence="1">The sequence shown here is derived from an EMBL/GenBank/DDBJ whole genome shotgun (WGS) entry which is preliminary data.</text>
</comment>
<reference evidence="2" key="1">
    <citation type="journal article" date="2019" name="Int. J. Syst. Evol. Microbiol.">
        <title>The Global Catalogue of Microorganisms (GCM) 10K type strain sequencing project: providing services to taxonomists for standard genome sequencing and annotation.</title>
        <authorList>
            <consortium name="The Broad Institute Genomics Platform"/>
            <consortium name="The Broad Institute Genome Sequencing Center for Infectious Disease"/>
            <person name="Wu L."/>
            <person name="Ma J."/>
        </authorList>
    </citation>
    <scope>NUCLEOTIDE SEQUENCE [LARGE SCALE GENOMIC DNA]</scope>
    <source>
        <strain evidence="2">KCTC 52239</strain>
    </source>
</reference>
<sequence length="104" mass="12165">MPETTACETCTSLLHEALNLTVRGRTLDGIQRRADTLAASREPEEWQASGRFDDHVTRHNLTCDPWKQIETRSATPQLWVEDQFQRELHDWEARARKHLMNTDH</sequence>
<evidence type="ECO:0000313" key="2">
    <source>
        <dbReference type="Proteomes" id="UP001595557"/>
    </source>
</evidence>
<keyword evidence="2" id="KW-1185">Reference proteome</keyword>
<proteinExistence type="predicted"/>
<dbReference type="Proteomes" id="UP001595557">
    <property type="component" value="Unassembled WGS sequence"/>
</dbReference>
<protein>
    <submittedName>
        <fullName evidence="1">Uncharacterized protein</fullName>
    </submittedName>
</protein>